<dbReference type="InterPro" id="IPR020015">
    <property type="entry name" value="Decahaem_cyt-c_DmsE"/>
</dbReference>
<dbReference type="PANTHER" id="PTHR35038">
    <property type="entry name" value="DISSIMILATORY SULFITE REDUCTASE SIRA"/>
    <property type="match status" value="1"/>
</dbReference>
<feature type="domain" description="Cytochrome c-type protein NrfB-like" evidence="5">
    <location>
        <begin position="96"/>
        <end position="175"/>
    </location>
</feature>
<dbReference type="InterPro" id="IPR051829">
    <property type="entry name" value="Multiheme_Cytochr_ET"/>
</dbReference>
<dbReference type="RefSeq" id="WP_100295281.1">
    <property type="nucleotide sequence ID" value="NZ_PGGC01000199.1"/>
</dbReference>
<reference evidence="6 7" key="1">
    <citation type="submission" date="2017-11" db="EMBL/GenBank/DDBJ databases">
        <title>Draft genome sequence of environmental isolate Aeromonas cavernicola sp. nov. MDC 2508.</title>
        <authorList>
            <person name="Colston S.M."/>
            <person name="Navarro A."/>
            <person name="Martinez-Murcia A.J."/>
            <person name="Graf J."/>
        </authorList>
    </citation>
    <scope>NUCLEOTIDE SEQUENCE [LARGE SCALE GENOMIC DNA]</scope>
    <source>
        <strain evidence="6 7">MDC 2508</strain>
    </source>
</reference>
<evidence type="ECO:0000256" key="2">
    <source>
        <dbReference type="SAM" id="MobiDB-lite"/>
    </source>
</evidence>
<dbReference type="GO" id="GO:0016491">
    <property type="term" value="F:oxidoreductase activity"/>
    <property type="evidence" value="ECO:0007669"/>
    <property type="project" value="TreeGrafter"/>
</dbReference>
<dbReference type="OrthoDB" id="6398708at2"/>
<feature type="region of interest" description="Disordered" evidence="2">
    <location>
        <begin position="100"/>
        <end position="119"/>
    </location>
</feature>
<dbReference type="Pfam" id="PF09699">
    <property type="entry name" value="Paired_CXXCH_1"/>
    <property type="match status" value="2"/>
</dbReference>
<proteinExistence type="predicted"/>
<organism evidence="6 7">
    <name type="scientific">Aeromonas cavernicola</name>
    <dbReference type="NCBI Taxonomy" id="1006623"/>
    <lineage>
        <taxon>Bacteria</taxon>
        <taxon>Pseudomonadati</taxon>
        <taxon>Pseudomonadota</taxon>
        <taxon>Gammaproteobacteria</taxon>
        <taxon>Aeromonadales</taxon>
        <taxon>Aeromonadaceae</taxon>
        <taxon>Aeromonas</taxon>
    </lineage>
</organism>
<dbReference type="InterPro" id="IPR053875">
    <property type="entry name" value="Cytochrom_c_NrfB-like_dom"/>
</dbReference>
<dbReference type="EMBL" id="PGGC01000199">
    <property type="protein sequence ID" value="PJG57551.1"/>
    <property type="molecule type" value="Genomic_DNA"/>
</dbReference>
<dbReference type="Gene3D" id="3.90.10.10">
    <property type="entry name" value="Cytochrome C3"/>
    <property type="match status" value="1"/>
</dbReference>
<dbReference type="NCBIfam" id="TIGR03508">
    <property type="entry name" value="decahem_SO"/>
    <property type="match status" value="1"/>
</dbReference>
<accession>A0A2H9U0K7</accession>
<sequence length="324" mass="35219">MKMTPPRWLLAGLLAISCLPLWAKDTGQSAAADTDPRLQVEASLDSKFAQGKYSPKGADTCLKCHDAESSKPATGIFHNVHGNLGNPNGPMADKQCEACHGPAGNHPRNPRKGQQREPMITFGPNSPVPVEKQNSVCLSCHTDAKRMAWHTSSHAVEDLSCTSCHALHQAKDPVLDSKLQTATCTSCHAEQKADLHKRTSHPILNGELVCSSCHNPHQSDNQASLKQTTVNETCYECHAEKRGPFLWEHEPVTEDCALCHSPHGSINQALLNKRVPQLCQECHSVPHANVAIPEGDLKVRGGSCLNCHNQIHGSNHPTGQSLRR</sequence>
<name>A0A2H9U0K7_9GAMM</name>
<dbReference type="NCBIfam" id="TIGR01905">
    <property type="entry name" value="paired_CXXCH_1"/>
    <property type="match status" value="2"/>
</dbReference>
<evidence type="ECO:0000313" key="6">
    <source>
        <dbReference type="EMBL" id="PJG57551.1"/>
    </source>
</evidence>
<dbReference type="Pfam" id="PF22678">
    <property type="entry name" value="Cytochrom_c_NrfB-like"/>
    <property type="match status" value="1"/>
</dbReference>
<dbReference type="AlphaFoldDB" id="A0A2H9U0K7"/>
<dbReference type="InterPro" id="IPR010177">
    <property type="entry name" value="Paired_CXXCH_1"/>
</dbReference>
<dbReference type="PROSITE" id="PS51257">
    <property type="entry name" value="PROKAR_LIPOPROTEIN"/>
    <property type="match status" value="1"/>
</dbReference>
<feature type="chain" id="PRO_5014113690" evidence="3">
    <location>
        <begin position="24"/>
        <end position="324"/>
    </location>
</feature>
<evidence type="ECO:0000256" key="3">
    <source>
        <dbReference type="SAM" id="SignalP"/>
    </source>
</evidence>
<keyword evidence="7" id="KW-1185">Reference proteome</keyword>
<feature type="signal peptide" evidence="3">
    <location>
        <begin position="1"/>
        <end position="23"/>
    </location>
</feature>
<gene>
    <name evidence="6" type="ORF">CUC53_17360</name>
</gene>
<dbReference type="PANTHER" id="PTHR35038:SF6">
    <property type="entry name" value="SURFACE LOCALIZED DECAHEME CYTOCHROME C LIPOPROTEIN"/>
    <property type="match status" value="1"/>
</dbReference>
<keyword evidence="1 3" id="KW-0732">Signal</keyword>
<evidence type="ECO:0000259" key="4">
    <source>
        <dbReference type="Pfam" id="PF09699"/>
    </source>
</evidence>
<evidence type="ECO:0000259" key="5">
    <source>
        <dbReference type="Pfam" id="PF22678"/>
    </source>
</evidence>
<feature type="domain" description="Doubled CXXCH motif" evidence="4">
    <location>
        <begin position="249"/>
        <end position="284"/>
    </location>
</feature>
<evidence type="ECO:0000256" key="1">
    <source>
        <dbReference type="ARBA" id="ARBA00022729"/>
    </source>
</evidence>
<protein>
    <submittedName>
        <fullName evidence="6">Cystathionine beta-synthase</fullName>
    </submittedName>
</protein>
<evidence type="ECO:0000313" key="7">
    <source>
        <dbReference type="Proteomes" id="UP000235861"/>
    </source>
</evidence>
<feature type="domain" description="Doubled CXXCH motif" evidence="4">
    <location>
        <begin position="202"/>
        <end position="242"/>
    </location>
</feature>
<dbReference type="InterPro" id="IPR036280">
    <property type="entry name" value="Multihaem_cyt_sf"/>
</dbReference>
<dbReference type="SUPFAM" id="SSF48695">
    <property type="entry name" value="Multiheme cytochromes"/>
    <property type="match status" value="1"/>
</dbReference>
<dbReference type="Proteomes" id="UP000235861">
    <property type="component" value="Unassembled WGS sequence"/>
</dbReference>
<dbReference type="Gene3D" id="1.10.1130.10">
    <property type="entry name" value="Flavocytochrome C3, Chain A"/>
    <property type="match status" value="2"/>
</dbReference>
<comment type="caution">
    <text evidence="6">The sequence shown here is derived from an EMBL/GenBank/DDBJ whole genome shotgun (WGS) entry which is preliminary data.</text>
</comment>